<evidence type="ECO:0000313" key="19">
    <source>
        <dbReference type="Proteomes" id="UP001497497"/>
    </source>
</evidence>
<organism evidence="18 19">
    <name type="scientific">Lymnaea stagnalis</name>
    <name type="common">Great pond snail</name>
    <name type="synonym">Helix stagnalis</name>
    <dbReference type="NCBI Taxonomy" id="6523"/>
    <lineage>
        <taxon>Eukaryota</taxon>
        <taxon>Metazoa</taxon>
        <taxon>Spiralia</taxon>
        <taxon>Lophotrochozoa</taxon>
        <taxon>Mollusca</taxon>
        <taxon>Gastropoda</taxon>
        <taxon>Heterobranchia</taxon>
        <taxon>Euthyneura</taxon>
        <taxon>Panpulmonata</taxon>
        <taxon>Hygrophila</taxon>
        <taxon>Lymnaeoidea</taxon>
        <taxon>Lymnaeidae</taxon>
        <taxon>Lymnaea</taxon>
    </lineage>
</organism>
<dbReference type="GO" id="GO:0034551">
    <property type="term" value="P:mitochondrial respiratory chain complex III assembly"/>
    <property type="evidence" value="ECO:0007669"/>
    <property type="project" value="UniProtKB-ARBA"/>
</dbReference>
<keyword evidence="9 15" id="KW-1133">Transmembrane helix</keyword>
<dbReference type="FunFam" id="3.40.50.300:FF:000768">
    <property type="entry name" value="Probable mitochondrial chaperone bcs1"/>
    <property type="match status" value="1"/>
</dbReference>
<evidence type="ECO:0000256" key="15">
    <source>
        <dbReference type="SAM" id="Phobius"/>
    </source>
</evidence>
<dbReference type="AlphaFoldDB" id="A0AAV2IQK2"/>
<evidence type="ECO:0000256" key="10">
    <source>
        <dbReference type="ARBA" id="ARBA00023128"/>
    </source>
</evidence>
<dbReference type="SUPFAM" id="SSF52540">
    <property type="entry name" value="P-loop containing nucleoside triphosphate hydrolases"/>
    <property type="match status" value="1"/>
</dbReference>
<dbReference type="Proteomes" id="UP001497497">
    <property type="component" value="Unassembled WGS sequence"/>
</dbReference>
<sequence>MTIVDYVSTLGDNPYFGAGAGLFGMGLLAAVGRRGLQGASILMRRHFMITMEVTSRDKCYQWLLQWITKYGTKTQHLSVETEFHQSAAGQVKTRFHFMPSPGNHYFWHKKNLIIVERNRDNKMVELFETVTLTAFGRNREMFMNILDEARSLALQSAEGQTVMYNAIGPEWRPLGYPRRKRPLSSVILDRGVSERIYDDVQEFINNPKWYAERGIPYRRGYLLYGPPGCGKSSYIMALAGALDYSICVMNLSDKGMSDDRLTHLLTNAPEQSIILLEDIDAAFVSREAAKETSIAYQGMGRLTLSGLLNALDGVASTEARILFMTTNYIERLDKALIRPGRVDWKEMIGYTTEYQLQQIFTRFYPDQPESRAQEFSSKVISLGQPVSPAQVQGFFMLYKNDPDIVIANAKEIVHL</sequence>
<gene>
    <name evidence="18" type="ORF">GSLYS_00020886001</name>
</gene>
<accession>A0AAV2IQK2</accession>
<dbReference type="EMBL" id="CAXITT010001008">
    <property type="protein sequence ID" value="CAL1547569.1"/>
    <property type="molecule type" value="Genomic_DNA"/>
</dbReference>
<keyword evidence="11 15" id="KW-0472">Membrane</keyword>
<comment type="subcellular location">
    <subcellularLocation>
        <location evidence="1">Mitochondrion inner membrane</location>
        <topology evidence="1">Single-pass membrane protein</topology>
    </subcellularLocation>
</comment>
<dbReference type="InterPro" id="IPR003959">
    <property type="entry name" value="ATPase_AAA_core"/>
</dbReference>
<evidence type="ECO:0000256" key="2">
    <source>
        <dbReference type="ARBA" id="ARBA00007448"/>
    </source>
</evidence>
<evidence type="ECO:0000256" key="14">
    <source>
        <dbReference type="RuleBase" id="RU003651"/>
    </source>
</evidence>
<comment type="caution">
    <text evidence="18">The sequence shown here is derived from an EMBL/GenBank/DDBJ whole genome shotgun (WGS) entry which is preliminary data.</text>
</comment>
<evidence type="ECO:0000256" key="3">
    <source>
        <dbReference type="ARBA" id="ARBA00016942"/>
    </source>
</evidence>
<comment type="similarity">
    <text evidence="2">Belongs to the AAA ATPase family. BCS1 subfamily.</text>
</comment>
<dbReference type="InterPro" id="IPR027417">
    <property type="entry name" value="P-loop_NTPase"/>
</dbReference>
<keyword evidence="8 14" id="KW-0067">ATP-binding</keyword>
<keyword evidence="4 15" id="KW-0812">Transmembrane</keyword>
<dbReference type="InterPro" id="IPR003960">
    <property type="entry name" value="ATPase_AAA_CS"/>
</dbReference>
<dbReference type="InterPro" id="IPR014851">
    <property type="entry name" value="BCS1_N"/>
</dbReference>
<evidence type="ECO:0000259" key="16">
    <source>
        <dbReference type="SMART" id="SM00382"/>
    </source>
</evidence>
<dbReference type="Pfam" id="PF00004">
    <property type="entry name" value="AAA"/>
    <property type="match status" value="1"/>
</dbReference>
<dbReference type="GO" id="GO:0005743">
    <property type="term" value="C:mitochondrial inner membrane"/>
    <property type="evidence" value="ECO:0007669"/>
    <property type="project" value="UniProtKB-SubCell"/>
</dbReference>
<feature type="domain" description="BCS1 N-terminal" evidence="17">
    <location>
        <begin position="23"/>
        <end position="186"/>
    </location>
</feature>
<dbReference type="InterPro" id="IPR003593">
    <property type="entry name" value="AAA+_ATPase"/>
</dbReference>
<keyword evidence="5 14" id="KW-0547">Nucleotide-binding</keyword>
<evidence type="ECO:0000256" key="11">
    <source>
        <dbReference type="ARBA" id="ARBA00023136"/>
    </source>
</evidence>
<evidence type="ECO:0000256" key="4">
    <source>
        <dbReference type="ARBA" id="ARBA00022692"/>
    </source>
</evidence>
<keyword evidence="19" id="KW-1185">Reference proteome</keyword>
<dbReference type="SMART" id="SM01024">
    <property type="entry name" value="BCS1_N"/>
    <property type="match status" value="1"/>
</dbReference>
<feature type="domain" description="AAA+ ATPase" evidence="16">
    <location>
        <begin position="217"/>
        <end position="352"/>
    </location>
</feature>
<proteinExistence type="inferred from homology"/>
<dbReference type="SMART" id="SM00382">
    <property type="entry name" value="AAA"/>
    <property type="match status" value="1"/>
</dbReference>
<evidence type="ECO:0000256" key="5">
    <source>
        <dbReference type="ARBA" id="ARBA00022741"/>
    </source>
</evidence>
<dbReference type="PANTHER" id="PTHR23070">
    <property type="entry name" value="BCS1 AAA-TYPE ATPASE"/>
    <property type="match status" value="1"/>
</dbReference>
<dbReference type="InterPro" id="IPR057495">
    <property type="entry name" value="AAA_lid_BCS1"/>
</dbReference>
<dbReference type="InterPro" id="IPR050747">
    <property type="entry name" value="Mitochondrial_chaperone_BCS1"/>
</dbReference>
<feature type="transmembrane region" description="Helical" evidence="15">
    <location>
        <begin position="15"/>
        <end position="36"/>
    </location>
</feature>
<dbReference type="Pfam" id="PF25426">
    <property type="entry name" value="AAA_lid_BCS1"/>
    <property type="match status" value="1"/>
</dbReference>
<dbReference type="CDD" id="cd19510">
    <property type="entry name" value="RecA-like_BCS1"/>
    <property type="match status" value="1"/>
</dbReference>
<dbReference type="GO" id="GO:0005524">
    <property type="term" value="F:ATP binding"/>
    <property type="evidence" value="ECO:0007669"/>
    <property type="project" value="UniProtKB-KW"/>
</dbReference>
<reference evidence="18 19" key="1">
    <citation type="submission" date="2024-04" db="EMBL/GenBank/DDBJ databases">
        <authorList>
            <consortium name="Genoscope - CEA"/>
            <person name="William W."/>
        </authorList>
    </citation>
    <scope>NUCLEOTIDE SEQUENCE [LARGE SCALE GENOMIC DNA]</scope>
</reference>
<evidence type="ECO:0000256" key="6">
    <source>
        <dbReference type="ARBA" id="ARBA00022792"/>
    </source>
</evidence>
<evidence type="ECO:0000256" key="8">
    <source>
        <dbReference type="ARBA" id="ARBA00022840"/>
    </source>
</evidence>
<evidence type="ECO:0000256" key="13">
    <source>
        <dbReference type="ARBA" id="ARBA00048778"/>
    </source>
</evidence>
<keyword evidence="10" id="KW-0496">Mitochondrion</keyword>
<comment type="catalytic activity">
    <reaction evidence="13">
        <text>ATP + H2O = ADP + phosphate + H(+)</text>
        <dbReference type="Rhea" id="RHEA:13065"/>
        <dbReference type="ChEBI" id="CHEBI:15377"/>
        <dbReference type="ChEBI" id="CHEBI:15378"/>
        <dbReference type="ChEBI" id="CHEBI:30616"/>
        <dbReference type="ChEBI" id="CHEBI:43474"/>
        <dbReference type="ChEBI" id="CHEBI:456216"/>
    </reaction>
    <physiologicalReaction direction="left-to-right" evidence="13">
        <dbReference type="Rhea" id="RHEA:13066"/>
    </physiologicalReaction>
</comment>
<dbReference type="Pfam" id="PF08740">
    <property type="entry name" value="BCS1_N"/>
    <property type="match status" value="1"/>
</dbReference>
<dbReference type="GO" id="GO:0016887">
    <property type="term" value="F:ATP hydrolysis activity"/>
    <property type="evidence" value="ECO:0007669"/>
    <property type="project" value="InterPro"/>
</dbReference>
<keyword evidence="7" id="KW-0378">Hydrolase</keyword>
<evidence type="ECO:0000259" key="17">
    <source>
        <dbReference type="SMART" id="SM01024"/>
    </source>
</evidence>
<dbReference type="PROSITE" id="PS00674">
    <property type="entry name" value="AAA"/>
    <property type="match status" value="1"/>
</dbReference>
<evidence type="ECO:0000256" key="7">
    <source>
        <dbReference type="ARBA" id="ARBA00022801"/>
    </source>
</evidence>
<dbReference type="Gene3D" id="3.40.50.300">
    <property type="entry name" value="P-loop containing nucleotide triphosphate hydrolases"/>
    <property type="match status" value="1"/>
</dbReference>
<evidence type="ECO:0000256" key="1">
    <source>
        <dbReference type="ARBA" id="ARBA00004434"/>
    </source>
</evidence>
<evidence type="ECO:0000256" key="9">
    <source>
        <dbReference type="ARBA" id="ARBA00022989"/>
    </source>
</evidence>
<evidence type="ECO:0000313" key="18">
    <source>
        <dbReference type="EMBL" id="CAL1547569.1"/>
    </source>
</evidence>
<evidence type="ECO:0000256" key="12">
    <source>
        <dbReference type="ARBA" id="ARBA00032816"/>
    </source>
</evidence>
<protein>
    <recommendedName>
        <fullName evidence="3">Mitochondrial chaperone BCS1</fullName>
    </recommendedName>
    <alternativeName>
        <fullName evidence="12">BCS1-like protein</fullName>
    </alternativeName>
</protein>
<name>A0AAV2IQK2_LYMST</name>
<keyword evidence="6" id="KW-0999">Mitochondrion inner membrane</keyword>